<protein>
    <submittedName>
        <fullName evidence="2">Uncharacterized protein</fullName>
    </submittedName>
</protein>
<accession>A0AAV7W855</accession>
<comment type="caution">
    <text evidence="2">The sequence shown here is derived from an EMBL/GenBank/DDBJ whole genome shotgun (WGS) entry which is preliminary data.</text>
</comment>
<dbReference type="AlphaFoldDB" id="A0AAV7W855"/>
<proteinExistence type="predicted"/>
<gene>
    <name evidence="2" type="ORF">NDU88_004131</name>
</gene>
<sequence>MLVRFQLHDDECQAKARFATHVLSECPVKAGTVSLLPQGNLEPGICQCHSSAQVAGRGVPSQRAELDPEPGPAPCRRRASGRGVWSQYQEALTFAAGSEPGSVSESACTSTPVRGVSTRSLSFLEAEPAYCPRLRTAAT</sequence>
<dbReference type="EMBL" id="JANPWB010000002">
    <property type="protein sequence ID" value="KAJ1208748.1"/>
    <property type="molecule type" value="Genomic_DNA"/>
</dbReference>
<evidence type="ECO:0000313" key="3">
    <source>
        <dbReference type="Proteomes" id="UP001066276"/>
    </source>
</evidence>
<evidence type="ECO:0000313" key="2">
    <source>
        <dbReference type="EMBL" id="KAJ1208748.1"/>
    </source>
</evidence>
<reference evidence="2" key="1">
    <citation type="journal article" date="2022" name="bioRxiv">
        <title>Sequencing and chromosome-scale assembly of the giantPleurodeles waltlgenome.</title>
        <authorList>
            <person name="Brown T."/>
            <person name="Elewa A."/>
            <person name="Iarovenko S."/>
            <person name="Subramanian E."/>
            <person name="Araus A.J."/>
            <person name="Petzold A."/>
            <person name="Susuki M."/>
            <person name="Suzuki K.-i.T."/>
            <person name="Hayashi T."/>
            <person name="Toyoda A."/>
            <person name="Oliveira C."/>
            <person name="Osipova E."/>
            <person name="Leigh N.D."/>
            <person name="Simon A."/>
            <person name="Yun M.H."/>
        </authorList>
    </citation>
    <scope>NUCLEOTIDE SEQUENCE</scope>
    <source>
        <strain evidence="2">20211129_DDA</strain>
        <tissue evidence="2">Liver</tissue>
    </source>
</reference>
<dbReference type="Proteomes" id="UP001066276">
    <property type="component" value="Chromosome 1_2"/>
</dbReference>
<feature type="region of interest" description="Disordered" evidence="1">
    <location>
        <begin position="57"/>
        <end position="80"/>
    </location>
</feature>
<evidence type="ECO:0000256" key="1">
    <source>
        <dbReference type="SAM" id="MobiDB-lite"/>
    </source>
</evidence>
<name>A0AAV7W855_PLEWA</name>
<organism evidence="2 3">
    <name type="scientific">Pleurodeles waltl</name>
    <name type="common">Iberian ribbed newt</name>
    <dbReference type="NCBI Taxonomy" id="8319"/>
    <lineage>
        <taxon>Eukaryota</taxon>
        <taxon>Metazoa</taxon>
        <taxon>Chordata</taxon>
        <taxon>Craniata</taxon>
        <taxon>Vertebrata</taxon>
        <taxon>Euteleostomi</taxon>
        <taxon>Amphibia</taxon>
        <taxon>Batrachia</taxon>
        <taxon>Caudata</taxon>
        <taxon>Salamandroidea</taxon>
        <taxon>Salamandridae</taxon>
        <taxon>Pleurodelinae</taxon>
        <taxon>Pleurodeles</taxon>
    </lineage>
</organism>
<keyword evidence="3" id="KW-1185">Reference proteome</keyword>